<organism evidence="1 2">
    <name type="scientific">Entomophthora muscae</name>
    <dbReference type="NCBI Taxonomy" id="34485"/>
    <lineage>
        <taxon>Eukaryota</taxon>
        <taxon>Fungi</taxon>
        <taxon>Fungi incertae sedis</taxon>
        <taxon>Zoopagomycota</taxon>
        <taxon>Entomophthoromycotina</taxon>
        <taxon>Entomophthoromycetes</taxon>
        <taxon>Entomophthorales</taxon>
        <taxon>Entomophthoraceae</taxon>
        <taxon>Entomophthora</taxon>
    </lineage>
</organism>
<evidence type="ECO:0000313" key="2">
    <source>
        <dbReference type="Proteomes" id="UP001165960"/>
    </source>
</evidence>
<evidence type="ECO:0000313" key="1">
    <source>
        <dbReference type="EMBL" id="KAJ9072402.1"/>
    </source>
</evidence>
<dbReference type="Proteomes" id="UP001165960">
    <property type="component" value="Unassembled WGS sequence"/>
</dbReference>
<keyword evidence="2" id="KW-1185">Reference proteome</keyword>
<protein>
    <submittedName>
        <fullName evidence="1">Uncharacterized protein</fullName>
    </submittedName>
</protein>
<reference evidence="1" key="1">
    <citation type="submission" date="2022-04" db="EMBL/GenBank/DDBJ databases">
        <title>Genome of the entomopathogenic fungus Entomophthora muscae.</title>
        <authorList>
            <person name="Elya C."/>
            <person name="Lovett B.R."/>
            <person name="Lee E."/>
            <person name="Macias A.M."/>
            <person name="Hajek A.E."/>
            <person name="De Bivort B.L."/>
            <person name="Kasson M.T."/>
            <person name="De Fine Licht H.H."/>
            <person name="Stajich J.E."/>
        </authorList>
    </citation>
    <scope>NUCLEOTIDE SEQUENCE</scope>
    <source>
        <strain evidence="1">Berkeley</strain>
    </source>
</reference>
<comment type="caution">
    <text evidence="1">The sequence shown here is derived from an EMBL/GenBank/DDBJ whole genome shotgun (WGS) entry which is preliminary data.</text>
</comment>
<proteinExistence type="predicted"/>
<gene>
    <name evidence="1" type="ORF">DSO57_1027888</name>
</gene>
<sequence>MLTFAPEHHLLLSSLPPKVLNLAPKDSRVLLPFNISLNSLNAKPIVLEEALPKREEASLNFYIKGGLKGSELRKLKVHNTYLWSKKIHMS</sequence>
<accession>A0ACC2TCY5</accession>
<name>A0ACC2TCY5_9FUNG</name>
<dbReference type="EMBL" id="QTSX02003013">
    <property type="protein sequence ID" value="KAJ9072402.1"/>
    <property type="molecule type" value="Genomic_DNA"/>
</dbReference>